<evidence type="ECO:0000313" key="2">
    <source>
        <dbReference type="Proteomes" id="UP001054945"/>
    </source>
</evidence>
<gene>
    <name evidence="1" type="ORF">CEXT_456281</name>
</gene>
<comment type="caution">
    <text evidence="1">The sequence shown here is derived from an EMBL/GenBank/DDBJ whole genome shotgun (WGS) entry which is preliminary data.</text>
</comment>
<accession>A0AAV4N9T6</accession>
<dbReference type="Proteomes" id="UP001054945">
    <property type="component" value="Unassembled WGS sequence"/>
</dbReference>
<sequence>MVNLMADIKIIHFLFIFLQNSKVKDAVQVSSICTAECLERRTQRRRKESPSRMNISLDIIFDVKTIKSTAVVRSSADKISIVVLSMTFFFS</sequence>
<protein>
    <submittedName>
        <fullName evidence="1">Uncharacterized protein</fullName>
    </submittedName>
</protein>
<proteinExistence type="predicted"/>
<evidence type="ECO:0000313" key="1">
    <source>
        <dbReference type="EMBL" id="GIX81448.1"/>
    </source>
</evidence>
<dbReference type="EMBL" id="BPLR01020679">
    <property type="protein sequence ID" value="GIX81448.1"/>
    <property type="molecule type" value="Genomic_DNA"/>
</dbReference>
<organism evidence="1 2">
    <name type="scientific">Caerostris extrusa</name>
    <name type="common">Bark spider</name>
    <name type="synonym">Caerostris bankana</name>
    <dbReference type="NCBI Taxonomy" id="172846"/>
    <lineage>
        <taxon>Eukaryota</taxon>
        <taxon>Metazoa</taxon>
        <taxon>Ecdysozoa</taxon>
        <taxon>Arthropoda</taxon>
        <taxon>Chelicerata</taxon>
        <taxon>Arachnida</taxon>
        <taxon>Araneae</taxon>
        <taxon>Araneomorphae</taxon>
        <taxon>Entelegynae</taxon>
        <taxon>Araneoidea</taxon>
        <taxon>Araneidae</taxon>
        <taxon>Caerostris</taxon>
    </lineage>
</organism>
<name>A0AAV4N9T6_CAEEX</name>
<dbReference type="AlphaFoldDB" id="A0AAV4N9T6"/>
<reference evidence="1 2" key="1">
    <citation type="submission" date="2021-06" db="EMBL/GenBank/DDBJ databases">
        <title>Caerostris extrusa draft genome.</title>
        <authorList>
            <person name="Kono N."/>
            <person name="Arakawa K."/>
        </authorList>
    </citation>
    <scope>NUCLEOTIDE SEQUENCE [LARGE SCALE GENOMIC DNA]</scope>
</reference>
<keyword evidence="2" id="KW-1185">Reference proteome</keyword>